<gene>
    <name evidence="1" type="ORF">Pint_20216</name>
</gene>
<evidence type="ECO:0000313" key="1">
    <source>
        <dbReference type="EMBL" id="KAJ0014983.1"/>
    </source>
</evidence>
<protein>
    <submittedName>
        <fullName evidence="1">Uncharacterized protein</fullName>
    </submittedName>
</protein>
<organism evidence="1 2">
    <name type="scientific">Pistacia integerrima</name>
    <dbReference type="NCBI Taxonomy" id="434235"/>
    <lineage>
        <taxon>Eukaryota</taxon>
        <taxon>Viridiplantae</taxon>
        <taxon>Streptophyta</taxon>
        <taxon>Embryophyta</taxon>
        <taxon>Tracheophyta</taxon>
        <taxon>Spermatophyta</taxon>
        <taxon>Magnoliopsida</taxon>
        <taxon>eudicotyledons</taxon>
        <taxon>Gunneridae</taxon>
        <taxon>Pentapetalae</taxon>
        <taxon>rosids</taxon>
        <taxon>malvids</taxon>
        <taxon>Sapindales</taxon>
        <taxon>Anacardiaceae</taxon>
        <taxon>Pistacia</taxon>
    </lineage>
</organism>
<evidence type="ECO:0000313" key="2">
    <source>
        <dbReference type="Proteomes" id="UP001163603"/>
    </source>
</evidence>
<proteinExistence type="predicted"/>
<name>A0ACC0XEP4_9ROSI</name>
<reference evidence="2" key="1">
    <citation type="journal article" date="2023" name="G3 (Bethesda)">
        <title>Genome assembly and association tests identify interacting loci associated with vigor, precocity, and sex in interspecific pistachio rootstocks.</title>
        <authorList>
            <person name="Palmer W."/>
            <person name="Jacygrad E."/>
            <person name="Sagayaradj S."/>
            <person name="Cavanaugh K."/>
            <person name="Han R."/>
            <person name="Bertier L."/>
            <person name="Beede B."/>
            <person name="Kafkas S."/>
            <person name="Golino D."/>
            <person name="Preece J."/>
            <person name="Michelmore R."/>
        </authorList>
    </citation>
    <scope>NUCLEOTIDE SEQUENCE [LARGE SCALE GENOMIC DNA]</scope>
</reference>
<dbReference type="Proteomes" id="UP001163603">
    <property type="component" value="Chromosome 13"/>
</dbReference>
<accession>A0ACC0XEP4</accession>
<keyword evidence="2" id="KW-1185">Reference proteome</keyword>
<dbReference type="EMBL" id="CM047748">
    <property type="protein sequence ID" value="KAJ0014983.1"/>
    <property type="molecule type" value="Genomic_DNA"/>
</dbReference>
<comment type="caution">
    <text evidence="1">The sequence shown here is derived from an EMBL/GenBank/DDBJ whole genome shotgun (WGS) entry which is preliminary data.</text>
</comment>
<sequence>MVSEPGAMEHRMESLAKEVSTLAAEQEKLIERMTKLFATWPSKWETQAILREQGETSQSRNNRVHSNSSTNAGTSINSGAPELVKLDFPRFNGGEDPTSWLCRQFGSVKEYQTQFERLLSRAGQVTSQQQVSCFISGLRDNLQADVRAGNPITLEVQALAPLHTPLASPVKRTMPEEVKERRDKGLCFRYNERYSPGHQCKRLFVIEACWPEDEDNDGEGPLEVEGDSESMPEISFNAIFRAYTPQTMRLKGTLFSLPVHILVDSGSAHNFISNSLAAKVGLHPREGRSFEVAVASGERLTSPGQCNRVALHTQGIPLQLGFYLFPLDAYEIILCTQWLRTLGPHYQGLFPASKAFHSFGKKGMFVGLSIFTR</sequence>